<dbReference type="InterPro" id="IPR031680">
    <property type="entry name" value="Hepar_II_III_N"/>
</dbReference>
<gene>
    <name evidence="8" type="ORF">SAMN03080602_03494</name>
</gene>
<dbReference type="EMBL" id="FXAO01000008">
    <property type="protein sequence ID" value="SMG46535.1"/>
    <property type="molecule type" value="Genomic_DNA"/>
</dbReference>
<proteinExistence type="predicted"/>
<feature type="domain" description="Heparin-sulfate lyase N-terminal" evidence="7">
    <location>
        <begin position="49"/>
        <end position="362"/>
    </location>
</feature>
<evidence type="ECO:0000256" key="1">
    <source>
        <dbReference type="ARBA" id="ARBA00004418"/>
    </source>
</evidence>
<evidence type="ECO:0000256" key="3">
    <source>
        <dbReference type="ARBA" id="ARBA00022764"/>
    </source>
</evidence>
<evidence type="ECO:0000256" key="4">
    <source>
        <dbReference type="ARBA" id="ARBA00023239"/>
    </source>
</evidence>
<evidence type="ECO:0000256" key="5">
    <source>
        <dbReference type="SAM" id="SignalP"/>
    </source>
</evidence>
<evidence type="ECO:0000256" key="2">
    <source>
        <dbReference type="ARBA" id="ARBA00022729"/>
    </source>
</evidence>
<evidence type="ECO:0000313" key="8">
    <source>
        <dbReference type="EMBL" id="SMG46535.1"/>
    </source>
</evidence>
<sequence>MFKVTKLLSLFIFIFCIQKNVTAQENWKAISTVEEVCTLYPWTMAKMLDQFNLDYPGLEKVKQAHDSGNIVMACHELLDYYENANTALDLRKTLPKKTNISIAETDTILNNVFVVQNVRGKVPYLSNGHRDWYYKGPNNDKEWAWLSNRHSQLSSVFHTYLETGNPKYAQYVDLFLKDFIVMGMPYPGVKSSTSVWRGLEVSFRAKVWTKIFYGLLESEYISPATQLLLLSSLPDHAHYNRYFHSSNNWLTMEISALATVAAYFPEYKNSEEWLDYAIATMTQSMKDQVYSDGAQTELSSHYHNVSLYNFELFKEICESANRKLPNFYNRTIEAMYGYIAHMVRPSGYRIMNNDGDRGSDHSLIMQGAQKFGHEDWEYIVSNGETGRRPGDGPSYFYPWAGHFVSRSGFDRDAHWSFFDIGPWGSGHQHNDKLHISLSAYGKDFLVDSGRFAYTGEVAEKFRPYAKSSAAHNILLIDGKGQVNGPPLAEKPLGEEQYKITTSFDYASSSFDGFMDLEGNAKHSRAVFYVRGEFWVVVDRVATDRPRTVEALWHWHPDNKVEKERSIVKTINERGNLAIIPVGRQKTNPKFIKGQETPEIQGWYSPEYNIFEPNITSSYTTDITSDATFVWLLMPSEKAIPKIKAKIESENSEEIIISVSTKNKKWLLNIPFYKSAHAAMEKSH</sequence>
<evidence type="ECO:0000259" key="7">
    <source>
        <dbReference type="Pfam" id="PF16889"/>
    </source>
</evidence>
<reference evidence="9" key="1">
    <citation type="submission" date="2017-04" db="EMBL/GenBank/DDBJ databases">
        <authorList>
            <person name="Varghese N."/>
            <person name="Submissions S."/>
        </authorList>
    </citation>
    <scope>NUCLEOTIDE SEQUENCE [LARGE SCALE GENOMIC DNA]</scope>
    <source>
        <strain evidence="9">DSM 19835</strain>
    </source>
</reference>
<feature type="domain" description="Heparinase II/III-like C-terminal" evidence="6">
    <location>
        <begin position="412"/>
        <end position="615"/>
    </location>
</feature>
<dbReference type="SUPFAM" id="SSF48230">
    <property type="entry name" value="Chondroitin AC/alginate lyase"/>
    <property type="match status" value="1"/>
</dbReference>
<dbReference type="Gene3D" id="2.70.98.70">
    <property type="match status" value="1"/>
</dbReference>
<feature type="chain" id="PRO_5012755986" evidence="5">
    <location>
        <begin position="24"/>
        <end position="683"/>
    </location>
</feature>
<dbReference type="PANTHER" id="PTHR39210">
    <property type="entry name" value="HEPARIN-SULFATE LYASE"/>
    <property type="match status" value="1"/>
</dbReference>
<comment type="subcellular location">
    <subcellularLocation>
        <location evidence="1">Periplasm</location>
    </subcellularLocation>
</comment>
<evidence type="ECO:0000313" key="9">
    <source>
        <dbReference type="Proteomes" id="UP000193420"/>
    </source>
</evidence>
<keyword evidence="2 5" id="KW-0732">Signal</keyword>
<feature type="signal peptide" evidence="5">
    <location>
        <begin position="1"/>
        <end position="23"/>
    </location>
</feature>
<dbReference type="GO" id="GO:0042597">
    <property type="term" value="C:periplasmic space"/>
    <property type="evidence" value="ECO:0007669"/>
    <property type="project" value="UniProtKB-SubCell"/>
</dbReference>
<dbReference type="Pfam" id="PF16889">
    <property type="entry name" value="Hepar_II_III_N"/>
    <property type="match status" value="1"/>
</dbReference>
<protein>
    <submittedName>
        <fullName evidence="8">Heparinase II/III-like protein</fullName>
    </submittedName>
</protein>
<keyword evidence="3" id="KW-0574">Periplasm</keyword>
<dbReference type="Pfam" id="PF07940">
    <property type="entry name" value="Hepar_II_III_C"/>
    <property type="match status" value="1"/>
</dbReference>
<evidence type="ECO:0000259" key="6">
    <source>
        <dbReference type="Pfam" id="PF07940"/>
    </source>
</evidence>
<dbReference type="InterPro" id="IPR012480">
    <property type="entry name" value="Hepar_II_III_C"/>
</dbReference>
<dbReference type="RefSeq" id="WP_085500212.1">
    <property type="nucleotide sequence ID" value="NZ_FXAO01000008.1"/>
</dbReference>
<dbReference type="AlphaFoldDB" id="A0A1X7KYI0"/>
<organism evidence="8 9">
    <name type="scientific">Arenibacter troitsensis</name>
    <dbReference type="NCBI Taxonomy" id="188872"/>
    <lineage>
        <taxon>Bacteria</taxon>
        <taxon>Pseudomonadati</taxon>
        <taxon>Bacteroidota</taxon>
        <taxon>Flavobacteriia</taxon>
        <taxon>Flavobacteriales</taxon>
        <taxon>Flavobacteriaceae</taxon>
        <taxon>Arenibacter</taxon>
    </lineage>
</organism>
<dbReference type="Proteomes" id="UP000193420">
    <property type="component" value="Unassembled WGS sequence"/>
</dbReference>
<name>A0A1X7KYI0_9FLAO</name>
<dbReference type="PANTHER" id="PTHR39210:SF1">
    <property type="entry name" value="HEPARIN-SULFATE LYASE"/>
    <property type="match status" value="1"/>
</dbReference>
<dbReference type="InterPro" id="IPR008929">
    <property type="entry name" value="Chondroitin_lyas"/>
</dbReference>
<keyword evidence="9" id="KW-1185">Reference proteome</keyword>
<dbReference type="Gene3D" id="1.50.10.100">
    <property type="entry name" value="Chondroitin AC/alginate lyase"/>
    <property type="match status" value="1"/>
</dbReference>
<dbReference type="OrthoDB" id="7335480at2"/>
<accession>A0A1X7KYI0</accession>
<dbReference type="GO" id="GO:0016829">
    <property type="term" value="F:lyase activity"/>
    <property type="evidence" value="ECO:0007669"/>
    <property type="project" value="UniProtKB-KW"/>
</dbReference>
<dbReference type="STRING" id="188872.SAMN03080602_03494"/>
<keyword evidence="4" id="KW-0456">Lyase</keyword>